<organism evidence="6 7">
    <name type="scientific">Halobacterium hubeiense</name>
    <dbReference type="NCBI Taxonomy" id="1407499"/>
    <lineage>
        <taxon>Archaea</taxon>
        <taxon>Methanobacteriati</taxon>
        <taxon>Methanobacteriota</taxon>
        <taxon>Stenosarchaea group</taxon>
        <taxon>Halobacteria</taxon>
        <taxon>Halobacteriales</taxon>
        <taxon>Halobacteriaceae</taxon>
        <taxon>Halobacterium</taxon>
    </lineage>
</organism>
<gene>
    <name evidence="4 6" type="primary">rps6e</name>
    <name evidence="6" type="ORF">HHUB_1047</name>
</gene>
<dbReference type="Proteomes" id="UP000066737">
    <property type="component" value="Chromosome I"/>
</dbReference>
<sequence>MATFQVVVADPESGRSYQQEVDGQDANRFLGLELGDEVDGEAVGLDGYTVEITGGSDAAGRPMRNDVNGSALKDVLLTGGPGFNPEDDGERKRVTVRGKEVSEEVAQLNVSISERGEESVESLYGEGDAEDEDAEEAEA</sequence>
<dbReference type="RefSeq" id="WP_059055130.1">
    <property type="nucleotide sequence ID" value="NZ_CEML01000001.1"/>
</dbReference>
<dbReference type="PANTHER" id="PTHR11502">
    <property type="entry name" value="40S RIBOSOMAL PROTEIN S6"/>
    <property type="match status" value="1"/>
</dbReference>
<dbReference type="GO" id="GO:1990904">
    <property type="term" value="C:ribonucleoprotein complex"/>
    <property type="evidence" value="ECO:0007669"/>
    <property type="project" value="UniProtKB-KW"/>
</dbReference>
<name>A0A0U5GZF1_9EURY</name>
<evidence type="ECO:0000256" key="4">
    <source>
        <dbReference type="HAMAP-Rule" id="MF_00512"/>
    </source>
</evidence>
<dbReference type="GeneID" id="26657763"/>
<dbReference type="AlphaFoldDB" id="A0A0U5GZF1"/>
<dbReference type="EMBL" id="LN831302">
    <property type="protein sequence ID" value="CQH44338.1"/>
    <property type="molecule type" value="Genomic_DNA"/>
</dbReference>
<feature type="region of interest" description="Disordered" evidence="5">
    <location>
        <begin position="78"/>
        <end position="98"/>
    </location>
</feature>
<feature type="region of interest" description="Disordered" evidence="5">
    <location>
        <begin position="111"/>
        <end position="139"/>
    </location>
</feature>
<dbReference type="STRING" id="1407499.HHUB_1047"/>
<dbReference type="KEGG" id="hhb:Hhub_1047"/>
<dbReference type="InterPro" id="IPR018282">
    <property type="entry name" value="Ribosomal_eS6_CS"/>
</dbReference>
<feature type="region of interest" description="Disordered" evidence="5">
    <location>
        <begin position="1"/>
        <end position="21"/>
    </location>
</feature>
<evidence type="ECO:0000256" key="3">
    <source>
        <dbReference type="ARBA" id="ARBA00023274"/>
    </source>
</evidence>
<evidence type="ECO:0000313" key="6">
    <source>
        <dbReference type="EMBL" id="CQH44338.1"/>
    </source>
</evidence>
<dbReference type="InterPro" id="IPR001377">
    <property type="entry name" value="Ribosomal_eS6"/>
</dbReference>
<dbReference type="SMART" id="SM01405">
    <property type="entry name" value="Ribosomal_S6e"/>
    <property type="match status" value="1"/>
</dbReference>
<feature type="compositionally biased region" description="Basic and acidic residues" evidence="5">
    <location>
        <begin position="89"/>
        <end position="98"/>
    </location>
</feature>
<dbReference type="GO" id="GO:0005840">
    <property type="term" value="C:ribosome"/>
    <property type="evidence" value="ECO:0007669"/>
    <property type="project" value="UniProtKB-KW"/>
</dbReference>
<dbReference type="InterPro" id="IPR020924">
    <property type="entry name" value="Ribosomal_eS6_arc"/>
</dbReference>
<proteinExistence type="inferred from homology"/>
<dbReference type="HAMAP" id="MF_00512">
    <property type="entry name" value="Ribosomal_eS6"/>
    <property type="match status" value="1"/>
</dbReference>
<keyword evidence="3 4" id="KW-0687">Ribonucleoprotein</keyword>
<accession>A0A0U5GZF1</accession>
<comment type="similarity">
    <text evidence="1 4">Belongs to the eukaryotic ribosomal protein eS6 family.</text>
</comment>
<evidence type="ECO:0000256" key="5">
    <source>
        <dbReference type="SAM" id="MobiDB-lite"/>
    </source>
</evidence>
<evidence type="ECO:0000313" key="7">
    <source>
        <dbReference type="Proteomes" id="UP000066737"/>
    </source>
</evidence>
<feature type="compositionally biased region" description="Acidic residues" evidence="5">
    <location>
        <begin position="127"/>
        <end position="139"/>
    </location>
</feature>
<dbReference type="PROSITE" id="PS00578">
    <property type="entry name" value="RIBOSOMAL_S6E"/>
    <property type="match status" value="1"/>
</dbReference>
<dbReference type="GO" id="GO:0003735">
    <property type="term" value="F:structural constituent of ribosome"/>
    <property type="evidence" value="ECO:0007669"/>
    <property type="project" value="InterPro"/>
</dbReference>
<keyword evidence="7" id="KW-1185">Reference proteome</keyword>
<evidence type="ECO:0000256" key="1">
    <source>
        <dbReference type="ARBA" id="ARBA00009312"/>
    </source>
</evidence>
<dbReference type="Pfam" id="PF01092">
    <property type="entry name" value="Ribosomal_S6e"/>
    <property type="match status" value="1"/>
</dbReference>
<dbReference type="NCBIfam" id="NF003294">
    <property type="entry name" value="PRK04290.1-3"/>
    <property type="match status" value="1"/>
</dbReference>
<evidence type="ECO:0000256" key="2">
    <source>
        <dbReference type="ARBA" id="ARBA00022980"/>
    </source>
</evidence>
<reference evidence="7" key="1">
    <citation type="journal article" date="2016" name="Environ. Microbiol.">
        <title>The complete genome of a viable archaeum isolated from 123-million-year-old rock salt.</title>
        <authorList>
            <person name="Jaakkola S.T."/>
            <person name="Pfeiffer F."/>
            <person name="Ravantti J.J."/>
            <person name="Guo Q."/>
            <person name="Liu Y."/>
            <person name="Chen X."/>
            <person name="Ma H."/>
            <person name="Yang C."/>
            <person name="Oksanen H.M."/>
            <person name="Bamford D.H."/>
        </authorList>
    </citation>
    <scope>NUCLEOTIDE SEQUENCE</scope>
    <source>
        <strain evidence="7">JI20-1</strain>
    </source>
</reference>
<dbReference type="OrthoDB" id="7793at2157"/>
<dbReference type="GO" id="GO:0006412">
    <property type="term" value="P:translation"/>
    <property type="evidence" value="ECO:0007669"/>
    <property type="project" value="UniProtKB-UniRule"/>
</dbReference>
<protein>
    <recommendedName>
        <fullName evidence="4">Small ribosomal subunit protein eS6</fullName>
    </recommendedName>
</protein>
<keyword evidence="2 4" id="KW-0689">Ribosomal protein</keyword>